<dbReference type="Gene3D" id="1.10.443.10">
    <property type="entry name" value="Intergrase catalytic core"/>
    <property type="match status" value="1"/>
</dbReference>
<keyword evidence="4" id="KW-0233">DNA recombination</keyword>
<dbReference type="PROSITE" id="PS51900">
    <property type="entry name" value="CB"/>
    <property type="match status" value="1"/>
</dbReference>
<evidence type="ECO:0000313" key="9">
    <source>
        <dbReference type="Proteomes" id="UP000679226"/>
    </source>
</evidence>
<dbReference type="InterPro" id="IPR013762">
    <property type="entry name" value="Integrase-like_cat_sf"/>
</dbReference>
<reference evidence="8" key="1">
    <citation type="journal article" date="2021" name="PLoS Genet.">
        <title>Mobile Type VI secretion system loci of the gut Bacteroidales display extensive intra-ecosystem transfer, multi-species spread and geographical clustering.</title>
        <authorList>
            <person name="Garcia-Bayona L."/>
            <person name="Coyne M.J."/>
            <person name="Comstock L.E."/>
        </authorList>
    </citation>
    <scope>NUCLEOTIDE SEQUENCE</scope>
    <source>
        <strain evidence="8">CL11T00C20</strain>
    </source>
</reference>
<keyword evidence="2" id="KW-0229">DNA integration</keyword>
<dbReference type="EMBL" id="CP072227">
    <property type="protein sequence ID" value="QUT46914.1"/>
    <property type="molecule type" value="Genomic_DNA"/>
</dbReference>
<evidence type="ECO:0000256" key="3">
    <source>
        <dbReference type="ARBA" id="ARBA00023125"/>
    </source>
</evidence>
<organism evidence="8 9">
    <name type="scientific">Bacteroides eggerthii</name>
    <dbReference type="NCBI Taxonomy" id="28111"/>
    <lineage>
        <taxon>Bacteria</taxon>
        <taxon>Pseudomonadati</taxon>
        <taxon>Bacteroidota</taxon>
        <taxon>Bacteroidia</taxon>
        <taxon>Bacteroidales</taxon>
        <taxon>Bacteroidaceae</taxon>
        <taxon>Bacteroides</taxon>
    </lineage>
</organism>
<dbReference type="GO" id="GO:0006310">
    <property type="term" value="P:DNA recombination"/>
    <property type="evidence" value="ECO:0007669"/>
    <property type="project" value="UniProtKB-KW"/>
</dbReference>
<evidence type="ECO:0000256" key="4">
    <source>
        <dbReference type="ARBA" id="ARBA00023172"/>
    </source>
</evidence>
<dbReference type="Pfam" id="PF00589">
    <property type="entry name" value="Phage_integrase"/>
    <property type="match status" value="1"/>
</dbReference>
<comment type="similarity">
    <text evidence="1">Belongs to the 'phage' integrase family.</text>
</comment>
<dbReference type="InterPro" id="IPR011010">
    <property type="entry name" value="DNA_brk_join_enz"/>
</dbReference>
<dbReference type="GO" id="GO:0015074">
    <property type="term" value="P:DNA integration"/>
    <property type="evidence" value="ECO:0007669"/>
    <property type="project" value="UniProtKB-KW"/>
</dbReference>
<dbReference type="PROSITE" id="PS51898">
    <property type="entry name" value="TYR_RECOMBINASE"/>
    <property type="match status" value="1"/>
</dbReference>
<dbReference type="SUPFAM" id="SSF56349">
    <property type="entry name" value="DNA breaking-rejoining enzymes"/>
    <property type="match status" value="1"/>
</dbReference>
<gene>
    <name evidence="8" type="ORF">INE88_03759</name>
</gene>
<protein>
    <submittedName>
        <fullName evidence="8">Phage integrase family protein</fullName>
    </submittedName>
</protein>
<evidence type="ECO:0000256" key="2">
    <source>
        <dbReference type="ARBA" id="ARBA00022908"/>
    </source>
</evidence>
<proteinExistence type="inferred from homology"/>
<evidence type="ECO:0000256" key="5">
    <source>
        <dbReference type="PROSITE-ProRule" id="PRU01248"/>
    </source>
</evidence>
<evidence type="ECO:0000256" key="1">
    <source>
        <dbReference type="ARBA" id="ARBA00008857"/>
    </source>
</evidence>
<dbReference type="KEGG" id="beg:INE88_03759"/>
<dbReference type="AlphaFoldDB" id="A0A975Q6X9"/>
<dbReference type="Gene3D" id="1.10.150.130">
    <property type="match status" value="1"/>
</dbReference>
<evidence type="ECO:0000313" key="8">
    <source>
        <dbReference type="EMBL" id="QUT46914.1"/>
    </source>
</evidence>
<dbReference type="InterPro" id="IPR050090">
    <property type="entry name" value="Tyrosine_recombinase_XerCD"/>
</dbReference>
<dbReference type="CDD" id="cd00397">
    <property type="entry name" value="DNA_BRE_C"/>
    <property type="match status" value="1"/>
</dbReference>
<evidence type="ECO:0000259" key="6">
    <source>
        <dbReference type="PROSITE" id="PS51898"/>
    </source>
</evidence>
<sequence>MPQLKDCGGDLNKKWYVEYSLRNPQTGEMKRFRHYDGFSELKSITERRVHAEKIIAEIKLKLEKGNDPFSDKTITYQDELIYQTTASRWGKEREAVICARTYLSEFLVMKETELAHSSYQTYKSKLRIFCEWLENNRLGEKNVRCITEEHIHMFFYYIADNTHISRRTVMKYKQLLHTFFDYLLKNKKVIPFNPVINIPNLGEKRDEAARPIPDTIRKKLTDYMREYDPQLLLMCELEYYCAIRPKEGIHLLVGDINLENATITVRQDISKNGLTETVNIPRQLYDDLADLLQVGRYPDTYYLFSNDGMPGKNRLGKNTLRYRFDRIRDKLGFSKKYKLYSFKHTGAAKLVNAGINTWELQKHFRHKSVTTTERYLAKRFGVNSHIIKGHCPQFCVNRKLQDSGFILESCFQI</sequence>
<accession>A0A975Q6X9</accession>
<dbReference type="InterPro" id="IPR044068">
    <property type="entry name" value="CB"/>
</dbReference>
<dbReference type="InterPro" id="IPR002104">
    <property type="entry name" value="Integrase_catalytic"/>
</dbReference>
<evidence type="ECO:0000259" key="7">
    <source>
        <dbReference type="PROSITE" id="PS51900"/>
    </source>
</evidence>
<dbReference type="PANTHER" id="PTHR30349:SF64">
    <property type="entry name" value="PROPHAGE INTEGRASE INTD-RELATED"/>
    <property type="match status" value="1"/>
</dbReference>
<keyword evidence="3 5" id="KW-0238">DNA-binding</keyword>
<dbReference type="GO" id="GO:0003677">
    <property type="term" value="F:DNA binding"/>
    <property type="evidence" value="ECO:0007669"/>
    <property type="project" value="UniProtKB-UniRule"/>
</dbReference>
<feature type="domain" description="Tyr recombinase" evidence="6">
    <location>
        <begin position="207"/>
        <end position="391"/>
    </location>
</feature>
<dbReference type="InterPro" id="IPR010998">
    <property type="entry name" value="Integrase_recombinase_N"/>
</dbReference>
<dbReference type="Proteomes" id="UP000679226">
    <property type="component" value="Chromosome"/>
</dbReference>
<dbReference type="PANTHER" id="PTHR30349">
    <property type="entry name" value="PHAGE INTEGRASE-RELATED"/>
    <property type="match status" value="1"/>
</dbReference>
<name>A0A975Q6X9_9BACE</name>
<feature type="domain" description="Core-binding (CB)" evidence="7">
    <location>
        <begin position="97"/>
        <end position="184"/>
    </location>
</feature>